<sequence length="513" mass="58002">MDVGKGDDCHIRTKQSGSRDGLSTPKRCLKETGTKDGNYGGVSDCWTQAINYNVGLKRIGPRLGRSPVCERSLLEHLGGNGNCLKNMDKGDSEGHCASPCKNPCLASCVESYYEITRKSQPEMKDWAEGHGTTVGCCPYSVGAQKTERERVGSLKSYNCEQCGNDFVSRTALRYHFRAKHLGKVHCEKCGREVLRKTLQDHEAANHERMTAEKQGCFWDMPPKREAKFVAMEMATSCRMCPRQFGTIHSREHHEKQDHHFTASKRAQMATGLSPGNILDYKNPTELKRFVEERLRPIPGPASIACATEIEAVINLLKECFPLPVARLIKGGSYIKGTDTQGWSDVDIVLFSEGFENLEDCKKKLPEVINDLGKRLKKSSWASRIMMEKRTQLSLRFHFKCYKNHHGHSFDIMPCYDMLGPAPSTGLKQSFYHKIYLCNDTDEIQLYSMCLLQYQVEFIKASAMAVKDLIRLVKHWFRTSFAKPTAQNKVTAVLVCIRKKKRSTCGTLETNQFI</sequence>
<dbReference type="GO" id="GO:0005654">
    <property type="term" value="C:nucleoplasm"/>
    <property type="evidence" value="ECO:0007669"/>
    <property type="project" value="TreeGrafter"/>
</dbReference>
<dbReference type="SMART" id="SM00355">
    <property type="entry name" value="ZnF_C2H2"/>
    <property type="match status" value="3"/>
</dbReference>
<dbReference type="STRING" id="8469.M7BZ84"/>
<keyword evidence="2" id="KW-0863">Zinc-finger</keyword>
<keyword evidence="6" id="KW-1185">Reference proteome</keyword>
<name>M7BZ84_CHEMY</name>
<dbReference type="InterPro" id="IPR013087">
    <property type="entry name" value="Znf_C2H2_type"/>
</dbReference>
<dbReference type="InterPro" id="IPR006116">
    <property type="entry name" value="NT_2-5OAS_ClassI-CCAase"/>
</dbReference>
<dbReference type="PROSITE" id="PS50152">
    <property type="entry name" value="25A_SYNTH_3"/>
    <property type="match status" value="1"/>
</dbReference>
<dbReference type="GO" id="GO:0008270">
    <property type="term" value="F:zinc ion binding"/>
    <property type="evidence" value="ECO:0007669"/>
    <property type="project" value="UniProtKB-KW"/>
</dbReference>
<dbReference type="AlphaFoldDB" id="M7BZ84"/>
<dbReference type="InterPro" id="IPR036236">
    <property type="entry name" value="Znf_C2H2_sf"/>
</dbReference>
<dbReference type="Pfam" id="PF10421">
    <property type="entry name" value="OAS1_C"/>
    <property type="match status" value="1"/>
</dbReference>
<feature type="region of interest" description="Disordered" evidence="3">
    <location>
        <begin position="1"/>
        <end position="27"/>
    </location>
</feature>
<dbReference type="SUPFAM" id="SSF57667">
    <property type="entry name" value="beta-beta-alpha zinc fingers"/>
    <property type="match status" value="1"/>
</dbReference>
<reference evidence="6" key="1">
    <citation type="journal article" date="2013" name="Nat. Genet.">
        <title>The draft genomes of soft-shell turtle and green sea turtle yield insights into the development and evolution of the turtle-specific body plan.</title>
        <authorList>
            <person name="Wang Z."/>
            <person name="Pascual-Anaya J."/>
            <person name="Zadissa A."/>
            <person name="Li W."/>
            <person name="Niimura Y."/>
            <person name="Huang Z."/>
            <person name="Li C."/>
            <person name="White S."/>
            <person name="Xiong Z."/>
            <person name="Fang D."/>
            <person name="Wang B."/>
            <person name="Ming Y."/>
            <person name="Chen Y."/>
            <person name="Zheng Y."/>
            <person name="Kuraku S."/>
            <person name="Pignatelli M."/>
            <person name="Herrero J."/>
            <person name="Beal K."/>
            <person name="Nozawa M."/>
            <person name="Li Q."/>
            <person name="Wang J."/>
            <person name="Zhang H."/>
            <person name="Yu L."/>
            <person name="Shigenobu S."/>
            <person name="Wang J."/>
            <person name="Liu J."/>
            <person name="Flicek P."/>
            <person name="Searle S."/>
            <person name="Wang J."/>
            <person name="Kuratani S."/>
            <person name="Yin Y."/>
            <person name="Aken B."/>
            <person name="Zhang G."/>
            <person name="Irie N."/>
        </authorList>
    </citation>
    <scope>NUCLEOTIDE SEQUENCE [LARGE SCALE GENOMIC DNA]</scope>
</reference>
<dbReference type="Gene3D" id="1.10.1410.20">
    <property type="entry name" value="2'-5'-oligoadenylate synthetase 1, domain 2"/>
    <property type="match status" value="1"/>
</dbReference>
<keyword evidence="2" id="KW-0862">Zinc</keyword>
<protein>
    <submittedName>
        <fullName evidence="5">2'-5'-oligoadenylate synthase 1A</fullName>
    </submittedName>
</protein>
<dbReference type="GO" id="GO:0016020">
    <property type="term" value="C:membrane"/>
    <property type="evidence" value="ECO:0007669"/>
    <property type="project" value="TreeGrafter"/>
</dbReference>
<evidence type="ECO:0000256" key="1">
    <source>
        <dbReference type="ARBA" id="ARBA00009526"/>
    </source>
</evidence>
<evidence type="ECO:0000256" key="2">
    <source>
        <dbReference type="PROSITE-ProRule" id="PRU00042"/>
    </source>
</evidence>
<dbReference type="Gene3D" id="3.30.160.60">
    <property type="entry name" value="Classic Zinc Finger"/>
    <property type="match status" value="1"/>
</dbReference>
<dbReference type="Gene3D" id="3.30.460.10">
    <property type="entry name" value="Beta Polymerase, domain 2"/>
    <property type="match status" value="1"/>
</dbReference>
<feature type="domain" description="C2H2-type" evidence="4">
    <location>
        <begin position="157"/>
        <end position="185"/>
    </location>
</feature>
<dbReference type="GO" id="GO:0005829">
    <property type="term" value="C:cytosol"/>
    <property type="evidence" value="ECO:0007669"/>
    <property type="project" value="TreeGrafter"/>
</dbReference>
<organism evidence="5 6">
    <name type="scientific">Chelonia mydas</name>
    <name type="common">Green sea-turtle</name>
    <name type="synonym">Chelonia agassizi</name>
    <dbReference type="NCBI Taxonomy" id="8469"/>
    <lineage>
        <taxon>Eukaryota</taxon>
        <taxon>Metazoa</taxon>
        <taxon>Chordata</taxon>
        <taxon>Craniata</taxon>
        <taxon>Vertebrata</taxon>
        <taxon>Euteleostomi</taxon>
        <taxon>Archelosauria</taxon>
        <taxon>Testudinata</taxon>
        <taxon>Testudines</taxon>
        <taxon>Cryptodira</taxon>
        <taxon>Durocryptodira</taxon>
        <taxon>Americhelydia</taxon>
        <taxon>Chelonioidea</taxon>
        <taxon>Cheloniidae</taxon>
        <taxon>Chelonia</taxon>
    </lineage>
</organism>
<dbReference type="PROSITE" id="PS50157">
    <property type="entry name" value="ZINC_FINGER_C2H2_2"/>
    <property type="match status" value="1"/>
</dbReference>
<evidence type="ECO:0000313" key="5">
    <source>
        <dbReference type="EMBL" id="EMP41185.1"/>
    </source>
</evidence>
<dbReference type="InterPro" id="IPR018952">
    <property type="entry name" value="2-5-oligoAdlate_synth_1_dom2/C"/>
</dbReference>
<dbReference type="Pfam" id="PF01909">
    <property type="entry name" value="NTP_transf_2"/>
    <property type="match status" value="1"/>
</dbReference>
<feature type="compositionally biased region" description="Basic and acidic residues" evidence="3">
    <location>
        <begin position="1"/>
        <end position="11"/>
    </location>
</feature>
<gene>
    <name evidence="5" type="ORF">UY3_01605</name>
</gene>
<dbReference type="EMBL" id="KB497515">
    <property type="protein sequence ID" value="EMP41185.1"/>
    <property type="molecule type" value="Genomic_DNA"/>
</dbReference>
<comment type="similarity">
    <text evidence="1">Belongs to the 2-5A synthase family.</text>
</comment>
<dbReference type="InterPro" id="IPR002934">
    <property type="entry name" value="Polymerase_NTP_transf_dom"/>
</dbReference>
<evidence type="ECO:0000256" key="3">
    <source>
        <dbReference type="SAM" id="MobiDB-lite"/>
    </source>
</evidence>
<dbReference type="PANTHER" id="PTHR11258">
    <property type="entry name" value="2-5 OLIGOADENYLATE SYNTHETASE"/>
    <property type="match status" value="1"/>
</dbReference>
<accession>M7BZ84</accession>
<dbReference type="InterPro" id="IPR043519">
    <property type="entry name" value="NT_sf"/>
</dbReference>
<dbReference type="GO" id="GO:0001730">
    <property type="term" value="F:2'-5'-oligoadenylate synthetase activity"/>
    <property type="evidence" value="ECO:0007669"/>
    <property type="project" value="TreeGrafter"/>
</dbReference>
<dbReference type="PROSITE" id="PS00028">
    <property type="entry name" value="ZINC_FINGER_C2H2_1"/>
    <property type="match status" value="1"/>
</dbReference>
<dbReference type="CDD" id="cd05400">
    <property type="entry name" value="NT_2-5OAS_ClassI-CCAase"/>
    <property type="match status" value="1"/>
</dbReference>
<keyword evidence="2" id="KW-0479">Metal-binding</keyword>
<dbReference type="Proteomes" id="UP000031443">
    <property type="component" value="Unassembled WGS sequence"/>
</dbReference>
<evidence type="ECO:0000313" key="6">
    <source>
        <dbReference type="Proteomes" id="UP000031443"/>
    </source>
</evidence>
<dbReference type="GO" id="GO:0003725">
    <property type="term" value="F:double-stranded RNA binding"/>
    <property type="evidence" value="ECO:0007669"/>
    <property type="project" value="TreeGrafter"/>
</dbReference>
<dbReference type="PANTHER" id="PTHR11258:SF21">
    <property type="entry name" value="C2H2-TYPE DOMAIN-CONTAINING PROTEIN"/>
    <property type="match status" value="1"/>
</dbReference>
<proteinExistence type="inferred from homology"/>
<evidence type="ECO:0000259" key="4">
    <source>
        <dbReference type="PROSITE" id="PS50157"/>
    </source>
</evidence>
<dbReference type="SUPFAM" id="SSF81301">
    <property type="entry name" value="Nucleotidyltransferase"/>
    <property type="match status" value="1"/>
</dbReference>